<dbReference type="GO" id="GO:0005856">
    <property type="term" value="C:cytoskeleton"/>
    <property type="evidence" value="ECO:0007669"/>
    <property type="project" value="TreeGrafter"/>
</dbReference>
<dbReference type="GO" id="GO:0070823">
    <property type="term" value="C:HDA1 complex"/>
    <property type="evidence" value="ECO:0007669"/>
    <property type="project" value="InterPro"/>
</dbReference>
<dbReference type="SUPFAM" id="SSF54160">
    <property type="entry name" value="Chromo domain-like"/>
    <property type="match status" value="1"/>
</dbReference>
<feature type="compositionally biased region" description="Acidic residues" evidence="3">
    <location>
        <begin position="36"/>
        <end position="46"/>
    </location>
</feature>
<feature type="compositionally biased region" description="Polar residues" evidence="3">
    <location>
        <begin position="1135"/>
        <end position="1147"/>
    </location>
</feature>
<feature type="compositionally biased region" description="Basic and acidic residues" evidence="3">
    <location>
        <begin position="855"/>
        <end position="868"/>
    </location>
</feature>
<feature type="compositionally biased region" description="Low complexity" evidence="3">
    <location>
        <begin position="1118"/>
        <end position="1130"/>
    </location>
</feature>
<organism evidence="4 5">
    <name type="scientific">Aspergillus bertholletiae</name>
    <dbReference type="NCBI Taxonomy" id="1226010"/>
    <lineage>
        <taxon>Eukaryota</taxon>
        <taxon>Fungi</taxon>
        <taxon>Dikarya</taxon>
        <taxon>Ascomycota</taxon>
        <taxon>Pezizomycotina</taxon>
        <taxon>Eurotiomycetes</taxon>
        <taxon>Eurotiomycetidae</taxon>
        <taxon>Eurotiales</taxon>
        <taxon>Aspergillaceae</taxon>
        <taxon>Aspergillus</taxon>
        <taxon>Aspergillus subgen. Circumdati</taxon>
    </lineage>
</organism>
<proteinExistence type="predicted"/>
<evidence type="ECO:0000313" key="5">
    <source>
        <dbReference type="Proteomes" id="UP000326198"/>
    </source>
</evidence>
<dbReference type="Gene3D" id="3.40.50.12360">
    <property type="match status" value="1"/>
</dbReference>
<dbReference type="PANTHER" id="PTHR32083:SF48">
    <property type="entry name" value="TRANS-GOLGI NETWORK-LOCALIZED SYP41-INTERACTING PROTEIN 1"/>
    <property type="match status" value="1"/>
</dbReference>
<dbReference type="OrthoDB" id="3647690at2759"/>
<dbReference type="Proteomes" id="UP000326198">
    <property type="component" value="Unassembled WGS sequence"/>
</dbReference>
<protein>
    <submittedName>
        <fullName evidence="4">Class II histone deacetylase complex subunits 2 and 3-domain-containing protein</fullName>
    </submittedName>
</protein>
<dbReference type="EMBL" id="ML736177">
    <property type="protein sequence ID" value="KAE8380816.1"/>
    <property type="molecule type" value="Genomic_DNA"/>
</dbReference>
<dbReference type="InterPro" id="IPR038609">
    <property type="entry name" value="HDA1_su2/3_sf"/>
</dbReference>
<dbReference type="PANTHER" id="PTHR32083">
    <property type="entry name" value="CILIA AND FLAGELLA-ASSOCIATED PROTEIN 58-RELATED"/>
    <property type="match status" value="1"/>
</dbReference>
<evidence type="ECO:0000313" key="4">
    <source>
        <dbReference type="EMBL" id="KAE8380816.1"/>
    </source>
</evidence>
<keyword evidence="5" id="KW-1185">Reference proteome</keyword>
<keyword evidence="2" id="KW-0175">Coiled coil</keyword>
<feature type="region of interest" description="Disordered" evidence="3">
    <location>
        <begin position="378"/>
        <end position="404"/>
    </location>
</feature>
<evidence type="ECO:0000256" key="1">
    <source>
        <dbReference type="ARBA" id="ARBA00011353"/>
    </source>
</evidence>
<feature type="compositionally biased region" description="Polar residues" evidence="3">
    <location>
        <begin position="101"/>
        <end position="121"/>
    </location>
</feature>
<feature type="compositionally biased region" description="Polar residues" evidence="3">
    <location>
        <begin position="869"/>
        <end position="886"/>
    </location>
</feature>
<feature type="compositionally biased region" description="Basic and acidic residues" evidence="3">
    <location>
        <begin position="122"/>
        <end position="140"/>
    </location>
</feature>
<sequence>MWRKRKVSSSVSTHSTDEHRKHRKKRLKNNYVVISSDEEDDNEGSSLTEDEWYINCILDETESQYLIDWEGPWSPSWEPKEHVNDVAIQVWKEKRRHRQSQADSHLSEISETQSAIQFSQDHSVESIDSSEKPLEQRERSPLSVPFDSISEPRPSLEANRLSEVPESKQVTPTTATTVWPSDLAVPIPSTAALSGAACVFEYSPSTAIPLEYLLPCEVQGYLATQITYGPRETPTIASESEVLRSSNLPTLKAAQGSQGSESIVSPVIQRSSGIPACDLREEADGVTETPSVKLAVFESHKSFQYPLSKPSDSQHTLASGSCQSGFSSLLSQLLRSGNCLSKSHIKANRSRSIVQESNPSTSRESIRPFIQLLNQITSSTQRSNKVPRMSAGSMESHTQKKEVPSLAETMEKYSQYEGATPREKMKNAYAQLSAKANSLQAVDLSVTPSSVEDIEPVASVSIPEKTAPLSVRVDKEPTAHHTEPGMNTASSERVGEMPHQEQSIQTIQPSALTVNYTEETPPGSVHLGPSEFAVSLPMDSRVKDDYERVLENETQCIRDFLKGLSPPGMSSGHEERLVSRMREILGSLSNVATHPDLNIAEHIKDSDSDLRKEAAWAEYSSAKFLFLGYLVEIASSRDIHMVVMVQGKKTQKVVERYLMGKGLIYTRPREEMGSGTNLEVSLVKGSFSLGIQSTQSEGVIETYKSPSAIIALDSSLNVKSPSVQHMRTTFARHGNLLPIIRLIISNSSEHIELCFPDPPELRRLRLVIQYTVRLRNIVGDLQDDALGVREDVEEILPWLSSDHFGISWPLTSIEPLHVVSTDELLSAQLESQPQTAVAGTPNPNSQAQKRLFVEDSGEHASKRPRMDMTQDSTQLTESTKFPSQPLDSGLHTLEKNLVLMRATHAAELEKFQNTLTDMQSRLQEREKLLESLQHRYETRTKDLHKIRRERDRLADYKVTSEQKLEKQREDISKLKDERIQLKHDLEQAREEIKTGGGAIAELEAAREDIRRLTQEKSGLERKAEYEAKQAEYTREQYQTASNIAAQTGNEVRQLQEENELLKRKVAGNASRLREINIENDGARHLSRISELEAILATREDLLRRKEDELRDIRRNRPSTRSTSTQPRSPRLTAGSRPTSPGINSHNGRGSGLRFSSEMSV</sequence>
<dbReference type="InterPro" id="IPR021006">
    <property type="entry name" value="Hda2/3"/>
</dbReference>
<reference evidence="4 5" key="1">
    <citation type="submission" date="2019-04" db="EMBL/GenBank/DDBJ databases">
        <title>Friends and foes A comparative genomics studyof 23 Aspergillus species from section Flavi.</title>
        <authorList>
            <consortium name="DOE Joint Genome Institute"/>
            <person name="Kjaerbolling I."/>
            <person name="Vesth T."/>
            <person name="Frisvad J.C."/>
            <person name="Nybo J.L."/>
            <person name="Theobald S."/>
            <person name="Kildgaard S."/>
            <person name="Isbrandt T."/>
            <person name="Kuo A."/>
            <person name="Sato A."/>
            <person name="Lyhne E.K."/>
            <person name="Kogle M.E."/>
            <person name="Wiebenga A."/>
            <person name="Kun R.S."/>
            <person name="Lubbers R.J."/>
            <person name="Makela M.R."/>
            <person name="Barry K."/>
            <person name="Chovatia M."/>
            <person name="Clum A."/>
            <person name="Daum C."/>
            <person name="Haridas S."/>
            <person name="He G."/>
            <person name="LaButti K."/>
            <person name="Lipzen A."/>
            <person name="Mondo S."/>
            <person name="Riley R."/>
            <person name="Salamov A."/>
            <person name="Simmons B.A."/>
            <person name="Magnuson J.K."/>
            <person name="Henrissat B."/>
            <person name="Mortensen U.H."/>
            <person name="Larsen T.O."/>
            <person name="Devries R.P."/>
            <person name="Grigoriev I.V."/>
            <person name="Machida M."/>
            <person name="Baker S.E."/>
            <person name="Andersen M.R."/>
        </authorList>
    </citation>
    <scope>NUCLEOTIDE SEQUENCE [LARGE SCALE GENOMIC DNA]</scope>
    <source>
        <strain evidence="4 5">IBT 29228</strain>
    </source>
</reference>
<comment type="subunit">
    <text evidence="1">Component of the NuA4 histone acetyltransferase complex.</text>
</comment>
<feature type="region of interest" description="Disordered" evidence="3">
    <location>
        <begin position="99"/>
        <end position="173"/>
    </location>
</feature>
<dbReference type="InterPro" id="IPR016197">
    <property type="entry name" value="Chromo-like_dom_sf"/>
</dbReference>
<feature type="region of interest" description="Disordered" evidence="3">
    <location>
        <begin position="1"/>
        <end position="46"/>
    </location>
</feature>
<evidence type="ECO:0000256" key="2">
    <source>
        <dbReference type="ARBA" id="ARBA00023054"/>
    </source>
</evidence>
<evidence type="ECO:0000256" key="3">
    <source>
        <dbReference type="SAM" id="MobiDB-lite"/>
    </source>
</evidence>
<feature type="region of interest" description="Disordered" evidence="3">
    <location>
        <begin position="1111"/>
        <end position="1160"/>
    </location>
</feature>
<name>A0A5N7BGA4_9EURO</name>
<gene>
    <name evidence="4" type="ORF">BDV26DRAFT_256705</name>
</gene>
<dbReference type="AlphaFoldDB" id="A0A5N7BGA4"/>
<accession>A0A5N7BGA4</accession>
<feature type="region of interest" description="Disordered" evidence="3">
    <location>
        <begin position="855"/>
        <end position="888"/>
    </location>
</feature>
<dbReference type="Pfam" id="PF11496">
    <property type="entry name" value="HDA2-3"/>
    <property type="match status" value="1"/>
</dbReference>